<dbReference type="SUPFAM" id="SSF52091">
    <property type="entry name" value="SpoIIaa-like"/>
    <property type="match status" value="1"/>
</dbReference>
<dbReference type="Gene3D" id="3.30.750.24">
    <property type="entry name" value="STAS domain"/>
    <property type="match status" value="1"/>
</dbReference>
<dbReference type="AlphaFoldDB" id="A0A372L7K9"/>
<dbReference type="CDD" id="cd07041">
    <property type="entry name" value="STAS_RsbR_RsbS_like"/>
    <property type="match status" value="1"/>
</dbReference>
<protein>
    <submittedName>
        <fullName evidence="2">STAS domain-containing protein</fullName>
    </submittedName>
</protein>
<dbReference type="InterPro" id="IPR002645">
    <property type="entry name" value="STAS_dom"/>
</dbReference>
<dbReference type="PANTHER" id="PTHR33745:SF8">
    <property type="entry name" value="BLUE-LIGHT PHOTORECEPTOR"/>
    <property type="match status" value="1"/>
</dbReference>
<sequence length="269" mass="30993">MDYALQNVAACLDQEKESVMENLLEKAAENLDLELPQEDLKHHRQLLLSLIGLVSNSLIGRIENNNKHFVYDIENYFFKKGILHTDMIALLCDFRITMLKEIRDRCLSEEMETEKIYEVYDKVVIIFDMVMRNTTKRFNENLQSSIQAREMEILELTAPIVPIKKGVAVLPLIGDFSESRATYITNTVIPKVSQMEIDLLIIDFSGIHIFDTFVAQHFFQIRDILKLLGIEPVITGIRPALAQTAIQLGINIDDLRTYTNVQQVLERLH</sequence>
<dbReference type="PANTHER" id="PTHR33745">
    <property type="entry name" value="RSBT ANTAGONIST PROTEIN RSBS-RELATED"/>
    <property type="match status" value="1"/>
</dbReference>
<dbReference type="InterPro" id="IPR036513">
    <property type="entry name" value="STAS_dom_sf"/>
</dbReference>
<evidence type="ECO:0000259" key="1">
    <source>
        <dbReference type="PROSITE" id="PS50801"/>
    </source>
</evidence>
<keyword evidence="3" id="KW-1185">Reference proteome</keyword>
<dbReference type="EMBL" id="QVTD01000016">
    <property type="protein sequence ID" value="RFU61244.1"/>
    <property type="molecule type" value="Genomic_DNA"/>
</dbReference>
<accession>A0A372L7K9</accession>
<organism evidence="2 3">
    <name type="scientific">Peribacillus glennii</name>
    <dbReference type="NCBI Taxonomy" id="2303991"/>
    <lineage>
        <taxon>Bacteria</taxon>
        <taxon>Bacillati</taxon>
        <taxon>Bacillota</taxon>
        <taxon>Bacilli</taxon>
        <taxon>Bacillales</taxon>
        <taxon>Bacillaceae</taxon>
        <taxon>Peribacillus</taxon>
    </lineage>
</organism>
<dbReference type="RefSeq" id="WP_117324048.1">
    <property type="nucleotide sequence ID" value="NZ_QVTD01000016.1"/>
</dbReference>
<gene>
    <name evidence="2" type="ORF">D0466_18695</name>
</gene>
<comment type="caution">
    <text evidence="2">The sequence shown here is derived from an EMBL/GenBank/DDBJ whole genome shotgun (WGS) entry which is preliminary data.</text>
</comment>
<name>A0A372L7K9_9BACI</name>
<proteinExistence type="predicted"/>
<dbReference type="OrthoDB" id="2677458at2"/>
<dbReference type="PROSITE" id="PS50801">
    <property type="entry name" value="STAS"/>
    <property type="match status" value="1"/>
</dbReference>
<reference evidence="2 3" key="1">
    <citation type="submission" date="2018-08" db="EMBL/GenBank/DDBJ databases">
        <title>Bacillus chawlae sp. nov., Bacillus glennii sp. nov., and Bacillus saganii sp. nov. Isolated from the Vehicle Assembly Building at Kennedy Space Center where the Viking Spacecraft were Assembled.</title>
        <authorList>
            <person name="Seuylemezian A."/>
            <person name="Vaishampayan P."/>
        </authorList>
    </citation>
    <scope>NUCLEOTIDE SEQUENCE [LARGE SCALE GENOMIC DNA]</scope>
    <source>
        <strain evidence="2 3">V44-8</strain>
    </source>
</reference>
<evidence type="ECO:0000313" key="3">
    <source>
        <dbReference type="Proteomes" id="UP000262939"/>
    </source>
</evidence>
<dbReference type="Proteomes" id="UP000262939">
    <property type="component" value="Unassembled WGS sequence"/>
</dbReference>
<evidence type="ECO:0000313" key="2">
    <source>
        <dbReference type="EMBL" id="RFU61244.1"/>
    </source>
</evidence>
<dbReference type="Pfam" id="PF01740">
    <property type="entry name" value="STAS"/>
    <property type="match status" value="1"/>
</dbReference>
<dbReference type="InterPro" id="IPR051932">
    <property type="entry name" value="Bact_StressResp_Reg"/>
</dbReference>
<feature type="domain" description="STAS" evidence="1">
    <location>
        <begin position="157"/>
        <end position="268"/>
    </location>
</feature>